<evidence type="ECO:0000313" key="2">
    <source>
        <dbReference type="EMBL" id="SHO64261.1"/>
    </source>
</evidence>
<accession>A0A1M7ZH82</accession>
<evidence type="ECO:0000313" key="3">
    <source>
        <dbReference type="Proteomes" id="UP000184609"/>
    </source>
</evidence>
<dbReference type="Proteomes" id="UP000184609">
    <property type="component" value="Unassembled WGS sequence"/>
</dbReference>
<organism evidence="2 3">
    <name type="scientific">Algoriphagus zhangzhouensis</name>
    <dbReference type="NCBI Taxonomy" id="1073327"/>
    <lineage>
        <taxon>Bacteria</taxon>
        <taxon>Pseudomonadati</taxon>
        <taxon>Bacteroidota</taxon>
        <taxon>Cytophagia</taxon>
        <taxon>Cytophagales</taxon>
        <taxon>Cyclobacteriaceae</taxon>
        <taxon>Algoriphagus</taxon>
    </lineage>
</organism>
<keyword evidence="1" id="KW-0472">Membrane</keyword>
<evidence type="ECO:0000256" key="1">
    <source>
        <dbReference type="SAM" id="Phobius"/>
    </source>
</evidence>
<dbReference type="OrthoDB" id="762068at2"/>
<name>A0A1M7ZH82_9BACT</name>
<reference evidence="3" key="1">
    <citation type="submission" date="2016-12" db="EMBL/GenBank/DDBJ databases">
        <authorList>
            <person name="Varghese N."/>
            <person name="Submissions S."/>
        </authorList>
    </citation>
    <scope>NUCLEOTIDE SEQUENCE [LARGE SCALE GENOMIC DNA]</scope>
    <source>
        <strain evidence="3">DSM 25035</strain>
    </source>
</reference>
<feature type="transmembrane region" description="Helical" evidence="1">
    <location>
        <begin position="77"/>
        <end position="98"/>
    </location>
</feature>
<feature type="transmembrane region" description="Helical" evidence="1">
    <location>
        <begin position="175"/>
        <end position="197"/>
    </location>
</feature>
<dbReference type="AlphaFoldDB" id="A0A1M7ZH82"/>
<keyword evidence="3" id="KW-1185">Reference proteome</keyword>
<keyword evidence="1" id="KW-1133">Transmembrane helix</keyword>
<gene>
    <name evidence="2" type="ORF">SAMN04488108_3331</name>
</gene>
<feature type="transmembrane region" description="Helical" evidence="1">
    <location>
        <begin position="104"/>
        <end position="124"/>
    </location>
</feature>
<dbReference type="EMBL" id="FRXN01000005">
    <property type="protein sequence ID" value="SHO64261.1"/>
    <property type="molecule type" value="Genomic_DNA"/>
</dbReference>
<keyword evidence="1" id="KW-0812">Transmembrane</keyword>
<protein>
    <submittedName>
        <fullName evidence="2">Uncharacterized protein</fullName>
    </submittedName>
</protein>
<dbReference type="STRING" id="1073327.SAMN04488108_3331"/>
<sequence length="207" mass="23088">MEFHEQLAFCKKCHNRRMNMETGLICSLTGEKPSFEETCPSFDLDERMEAELNDSAAIEIKDLSNEKLREYQLEQNLPLGIFGGTLAGFIGACLWALITVATGWQIGYMALAIGAGVGFSIRILGKGVDPIFGISGAIIAVFSCIVGNFLSVIAVLSQMEGLDFFETLLYFDYSYTFDLLLETGQFMDIVFYFIAGYEGYKFAFRKL</sequence>
<proteinExistence type="predicted"/>
<feature type="transmembrane region" description="Helical" evidence="1">
    <location>
        <begin position="131"/>
        <end position="155"/>
    </location>
</feature>